<feature type="transmembrane region" description="Helical" evidence="1">
    <location>
        <begin position="110"/>
        <end position="127"/>
    </location>
</feature>
<feature type="transmembrane region" description="Helical" evidence="1">
    <location>
        <begin position="72"/>
        <end position="90"/>
    </location>
</feature>
<feature type="transmembrane region" description="Helical" evidence="1">
    <location>
        <begin position="189"/>
        <end position="206"/>
    </location>
</feature>
<comment type="caution">
    <text evidence="2">The sequence shown here is derived from an EMBL/GenBank/DDBJ whole genome shotgun (WGS) entry which is preliminary data.</text>
</comment>
<evidence type="ECO:0000313" key="3">
    <source>
        <dbReference type="Proteomes" id="UP000808337"/>
    </source>
</evidence>
<reference evidence="2 3" key="1">
    <citation type="submission" date="2020-10" db="EMBL/GenBank/DDBJ databases">
        <title>Connecting structure to function with the recovery of over 1000 high-quality activated sludge metagenome-assembled genomes encoding full-length rRNA genes using long-read sequencing.</title>
        <authorList>
            <person name="Singleton C.M."/>
            <person name="Petriglieri F."/>
            <person name="Kristensen J.M."/>
            <person name="Kirkegaard R.H."/>
            <person name="Michaelsen T.Y."/>
            <person name="Andersen M.H."/>
            <person name="Karst S.M."/>
            <person name="Dueholm M.S."/>
            <person name="Nielsen P.H."/>
            <person name="Albertsen M."/>
        </authorList>
    </citation>
    <scope>NUCLEOTIDE SEQUENCE [LARGE SCALE GENOMIC DNA]</scope>
    <source>
        <strain evidence="2">Ribe_18-Q3-R11-54_MAXAC.273</strain>
    </source>
</reference>
<dbReference type="InterPro" id="IPR058534">
    <property type="entry name" value="YjdF"/>
</dbReference>
<dbReference type="InterPro" id="IPR014509">
    <property type="entry name" value="YjdF-like"/>
</dbReference>
<dbReference type="Pfam" id="PF09997">
    <property type="entry name" value="DUF2238"/>
    <property type="match status" value="1"/>
</dbReference>
<accession>A0A9D7SSE5</accession>
<sequence>MPFSVAISTFRTPFRKHYWLWLFIAVFLIVWSNSFLGTTDMSNWLLENTLVFLFLGFLIWAQRRFQFSDLSLLLICVYLCLHVYGAKYTYAENPFGYWLKDYFHWSRNHYDRLVHFSFGFLLAYPMREMFLKWLKFPRWVSWSLPIEITLSVSSLYELVEWAVADIFFPSQGDAYLGLQGDIWDAQKDIFMAVVGAIIATTIVTTIKKVGHIYSAEELEARKEPLFKSRS</sequence>
<dbReference type="AlphaFoldDB" id="A0A9D7SSE5"/>
<protein>
    <submittedName>
        <fullName evidence="2">DUF2238 domain-containing protein</fullName>
    </submittedName>
</protein>
<dbReference type="PIRSF" id="PIRSF020606">
    <property type="entry name" value="UCP020606"/>
    <property type="match status" value="1"/>
</dbReference>
<keyword evidence="1" id="KW-0812">Transmembrane</keyword>
<feature type="transmembrane region" description="Helical" evidence="1">
    <location>
        <begin position="18"/>
        <end position="36"/>
    </location>
</feature>
<keyword evidence="1" id="KW-0472">Membrane</keyword>
<name>A0A9D7SSE5_9BACT</name>
<dbReference type="Proteomes" id="UP000808337">
    <property type="component" value="Unassembled WGS sequence"/>
</dbReference>
<feature type="transmembrane region" description="Helical" evidence="1">
    <location>
        <begin position="42"/>
        <end position="60"/>
    </location>
</feature>
<organism evidence="2 3">
    <name type="scientific">Candidatus Opimibacter skivensis</name>
    <dbReference type="NCBI Taxonomy" id="2982028"/>
    <lineage>
        <taxon>Bacteria</taxon>
        <taxon>Pseudomonadati</taxon>
        <taxon>Bacteroidota</taxon>
        <taxon>Saprospiria</taxon>
        <taxon>Saprospirales</taxon>
        <taxon>Saprospiraceae</taxon>
        <taxon>Candidatus Opimibacter</taxon>
    </lineage>
</organism>
<gene>
    <name evidence="2" type="ORF">IPP15_01725</name>
</gene>
<evidence type="ECO:0000256" key="1">
    <source>
        <dbReference type="SAM" id="Phobius"/>
    </source>
</evidence>
<dbReference type="EMBL" id="JADKGY010000001">
    <property type="protein sequence ID" value="MBK9981141.1"/>
    <property type="molecule type" value="Genomic_DNA"/>
</dbReference>
<keyword evidence="1" id="KW-1133">Transmembrane helix</keyword>
<proteinExistence type="predicted"/>
<evidence type="ECO:0000313" key="2">
    <source>
        <dbReference type="EMBL" id="MBK9981141.1"/>
    </source>
</evidence>